<dbReference type="Gene3D" id="4.10.280.10">
    <property type="entry name" value="Helix-loop-helix DNA-binding domain"/>
    <property type="match status" value="1"/>
</dbReference>
<keyword evidence="2" id="KW-1185">Reference proteome</keyword>
<reference evidence="1 2" key="1">
    <citation type="submission" date="2023-10" db="EMBL/GenBank/DDBJ databases">
        <title>179-bfca-hs.</title>
        <authorList>
            <person name="Miliotis G."/>
            <person name="Sengupta P."/>
            <person name="Hameed A."/>
            <person name="Chuvochina M."/>
            <person name="Mcdonagh F."/>
            <person name="Simpson A.C."/>
            <person name="Singh N.K."/>
            <person name="Rekha P.D."/>
            <person name="Raman K."/>
            <person name="Hugenholtz P."/>
            <person name="Venkateswaran K."/>
        </authorList>
    </citation>
    <scope>NUCLEOTIDE SEQUENCE [LARGE SCALE GENOMIC DNA]</scope>
    <source>
        <strain evidence="1 2">179-BFC-A-HS</strain>
    </source>
</reference>
<dbReference type="EMBL" id="JAROCA020000002">
    <property type="protein sequence ID" value="MDY0406787.1"/>
    <property type="molecule type" value="Genomic_DNA"/>
</dbReference>
<comment type="caution">
    <text evidence="1">The sequence shown here is derived from an EMBL/GenBank/DDBJ whole genome shotgun (WGS) entry which is preliminary data.</text>
</comment>
<dbReference type="InterPro" id="IPR018540">
    <property type="entry name" value="Spo0E-like"/>
</dbReference>
<proteinExistence type="predicted"/>
<dbReference type="Proteomes" id="UP001228376">
    <property type="component" value="Unassembled WGS sequence"/>
</dbReference>
<dbReference type="InterPro" id="IPR037208">
    <property type="entry name" value="Spo0E-like_sf"/>
</dbReference>
<evidence type="ECO:0000313" key="1">
    <source>
        <dbReference type="EMBL" id="MDY0406787.1"/>
    </source>
</evidence>
<dbReference type="InterPro" id="IPR036638">
    <property type="entry name" value="HLH_DNA-bd_sf"/>
</dbReference>
<dbReference type="Pfam" id="PF09388">
    <property type="entry name" value="SpoOE-like"/>
    <property type="match status" value="1"/>
</dbReference>
<organism evidence="1 2">
    <name type="scientific">Tigheibacillus jepli</name>
    <dbReference type="NCBI Taxonomy" id="3035914"/>
    <lineage>
        <taxon>Bacteria</taxon>
        <taxon>Bacillati</taxon>
        <taxon>Bacillota</taxon>
        <taxon>Bacilli</taxon>
        <taxon>Bacillales</taxon>
        <taxon>Bacillaceae</taxon>
        <taxon>Tigheibacillus</taxon>
    </lineage>
</organism>
<sequence>MEYTRQMMYRAYENNPKDPRVLKISQSLDVLLNELSRQERKKEIEN</sequence>
<dbReference type="SUPFAM" id="SSF140500">
    <property type="entry name" value="BAS1536-like"/>
    <property type="match status" value="1"/>
</dbReference>
<name>A0ABU5CKA0_9BACI</name>
<gene>
    <name evidence="1" type="ORF">P5G51_016750</name>
</gene>
<accession>A0ABU5CKA0</accession>
<evidence type="ECO:0000313" key="2">
    <source>
        <dbReference type="Proteomes" id="UP001228376"/>
    </source>
</evidence>
<dbReference type="RefSeq" id="WP_306067769.1">
    <property type="nucleotide sequence ID" value="NZ_JAROCA020000002.1"/>
</dbReference>
<protein>
    <submittedName>
        <fullName evidence="1">Aspartyl-phosphate phosphatase Spo0E family protein</fullName>
    </submittedName>
</protein>